<sequence length="86" mass="9514">MCGCPCHFSEKLRKGLLRDPPQLPGLNSPWSLCLQTCGDPARWLSCTSVVGGAELARVAPDPADSDTKMECHHSPLDFVRQHKWNL</sequence>
<organism evidence="1 2">
    <name type="scientific">Lynx pardinus</name>
    <name type="common">Iberian lynx</name>
    <name type="synonym">Felis pardina</name>
    <dbReference type="NCBI Taxonomy" id="191816"/>
    <lineage>
        <taxon>Eukaryota</taxon>
        <taxon>Metazoa</taxon>
        <taxon>Chordata</taxon>
        <taxon>Craniata</taxon>
        <taxon>Vertebrata</taxon>
        <taxon>Euteleostomi</taxon>
        <taxon>Mammalia</taxon>
        <taxon>Eutheria</taxon>
        <taxon>Laurasiatheria</taxon>
        <taxon>Carnivora</taxon>
        <taxon>Feliformia</taxon>
        <taxon>Felidae</taxon>
        <taxon>Felinae</taxon>
        <taxon>Lynx</taxon>
    </lineage>
</organism>
<evidence type="ECO:0000313" key="1">
    <source>
        <dbReference type="EMBL" id="VFV21670.1"/>
    </source>
</evidence>
<name>A0A485MLC9_LYNPA</name>
<protein>
    <submittedName>
        <fullName evidence="1">Uncharacterized protein</fullName>
    </submittedName>
</protein>
<dbReference type="AlphaFoldDB" id="A0A485MLC9"/>
<gene>
    <name evidence="1" type="ORF">LYPA_23C005188</name>
</gene>
<dbReference type="Proteomes" id="UP000386466">
    <property type="component" value="Unassembled WGS sequence"/>
</dbReference>
<evidence type="ECO:0000313" key="2">
    <source>
        <dbReference type="Proteomes" id="UP000386466"/>
    </source>
</evidence>
<keyword evidence="2" id="KW-1185">Reference proteome</keyword>
<reference evidence="1 2" key="1">
    <citation type="submission" date="2019-01" db="EMBL/GenBank/DDBJ databases">
        <authorList>
            <person name="Alioto T."/>
            <person name="Alioto T."/>
        </authorList>
    </citation>
    <scope>NUCLEOTIDE SEQUENCE [LARGE SCALE GENOMIC DNA]</scope>
</reference>
<accession>A0A485MLC9</accession>
<feature type="non-terminal residue" evidence="1">
    <location>
        <position position="86"/>
    </location>
</feature>
<proteinExistence type="predicted"/>
<dbReference type="EMBL" id="CAAGRJ010003682">
    <property type="protein sequence ID" value="VFV21670.1"/>
    <property type="molecule type" value="Genomic_DNA"/>
</dbReference>